<organism evidence="3 4">
    <name type="scientific">Lachnoanaerobaculum saburreum</name>
    <dbReference type="NCBI Taxonomy" id="467210"/>
    <lineage>
        <taxon>Bacteria</taxon>
        <taxon>Bacillati</taxon>
        <taxon>Bacillota</taxon>
        <taxon>Clostridia</taxon>
        <taxon>Lachnospirales</taxon>
        <taxon>Lachnospiraceae</taxon>
        <taxon>Lachnoanaerobaculum</taxon>
    </lineage>
</organism>
<dbReference type="EMBL" id="LSDA01000099">
    <property type="protein sequence ID" value="KXB56906.1"/>
    <property type="molecule type" value="Genomic_DNA"/>
</dbReference>
<feature type="domain" description="DUF1653" evidence="2">
    <location>
        <begin position="10"/>
        <end position="73"/>
    </location>
</feature>
<keyword evidence="4" id="KW-1185">Reference proteome</keyword>
<dbReference type="OrthoDB" id="371169at2"/>
<feature type="compositionally biased region" description="Basic and acidic residues" evidence="1">
    <location>
        <begin position="94"/>
        <end position="118"/>
    </location>
</feature>
<evidence type="ECO:0000313" key="4">
    <source>
        <dbReference type="Proteomes" id="UP000070394"/>
    </source>
</evidence>
<evidence type="ECO:0000313" key="3">
    <source>
        <dbReference type="EMBL" id="KXB56906.1"/>
    </source>
</evidence>
<dbReference type="STRING" id="467210.HMPREF1866_01816"/>
<dbReference type="RefSeq" id="WP_060931512.1">
    <property type="nucleotide sequence ID" value="NZ_KQ959833.1"/>
</dbReference>
<sequence length="198" mass="23571">MREEPKPGEFYRHFKNKLYQIVAVATHSETREKLVIYQALYGEYGVYARPLDMFMSEVDKEKYQDVKQKYRFDRIEDIAKISKLDDSSYSNVVEQDKRTKEESVSSESLGKKEKGNEKTYSDTDFGKGYFIEFLEADDLNTKKEILIANRELISERELDTIYEIYGLKRRKIDRDLDIADLIGYFDMQQQYEGKRLRK</sequence>
<protein>
    <recommendedName>
        <fullName evidence="2">DUF1653 domain-containing protein</fullName>
    </recommendedName>
</protein>
<name>A0A133ZN79_9FIRM</name>
<dbReference type="PATRIC" id="fig|467210.3.peg.1802"/>
<dbReference type="Gene3D" id="2.30.30.320">
    <property type="entry name" value="DUF1653-like domain"/>
    <property type="match status" value="1"/>
</dbReference>
<dbReference type="Proteomes" id="UP000070394">
    <property type="component" value="Unassembled WGS sequence"/>
</dbReference>
<dbReference type="AlphaFoldDB" id="A0A133ZN79"/>
<comment type="caution">
    <text evidence="3">The sequence shown here is derived from an EMBL/GenBank/DDBJ whole genome shotgun (WGS) entry which is preliminary data.</text>
</comment>
<gene>
    <name evidence="3" type="ORF">HMPREF1866_01816</name>
</gene>
<dbReference type="InterPro" id="IPR037135">
    <property type="entry name" value="DUF1653-like_dom_sf"/>
</dbReference>
<reference evidence="4" key="1">
    <citation type="submission" date="2016-01" db="EMBL/GenBank/DDBJ databases">
        <authorList>
            <person name="Mitreva M."/>
            <person name="Pepin K.H."/>
            <person name="Mihindukulasuriya K.A."/>
            <person name="Fulton R."/>
            <person name="Fronick C."/>
            <person name="O'Laughlin M."/>
            <person name="Miner T."/>
            <person name="Herter B."/>
            <person name="Rosa B.A."/>
            <person name="Cordes M."/>
            <person name="Tomlinson C."/>
            <person name="Wollam A."/>
            <person name="Palsikar V.B."/>
            <person name="Mardis E.R."/>
            <person name="Wilson R.K."/>
        </authorList>
    </citation>
    <scope>NUCLEOTIDE SEQUENCE [LARGE SCALE GENOMIC DNA]</scope>
    <source>
        <strain evidence="4">DNF00896</strain>
    </source>
</reference>
<evidence type="ECO:0000259" key="2">
    <source>
        <dbReference type="Pfam" id="PF07866"/>
    </source>
</evidence>
<feature type="region of interest" description="Disordered" evidence="1">
    <location>
        <begin position="92"/>
        <end position="118"/>
    </location>
</feature>
<dbReference type="Pfam" id="PF07866">
    <property type="entry name" value="DUF1653"/>
    <property type="match status" value="1"/>
</dbReference>
<accession>A0A133ZN79</accession>
<proteinExistence type="predicted"/>
<dbReference type="InterPro" id="IPR023387">
    <property type="entry name" value="DUF1653-like_dom"/>
</dbReference>
<evidence type="ECO:0000256" key="1">
    <source>
        <dbReference type="SAM" id="MobiDB-lite"/>
    </source>
</evidence>